<sequence>MAGLQREVGDTVGGYRILGRLGTGGSGSVYRVADQSGREAALKLVDAKDDEVAAARLAREVRALQSLRHPAVPHILDAELDEDETFVVFELVAGETLFDHIQRHGPLTGDALADFAERTASALEAAHAAGVIHRDVTPSNIMMGPDGPVLIDFGLAHRAEDSRLTREGLVSGTPGYVAPEVIDGAEPGTQADRWSWAATVAYAMTAQAPFGSGTGAISRTLEAEVRLPPVPGAEALRAALGRDLAARPGMRDVVAALRGATEVMSTSLPATAVAPVGMEGWSGGTPEGAAPTAVLPSGEQRVDDVAAGGDDTTARDDEGDDDGEWDERGDLEPEAEPAPRAPRRRMLLVWAALVAIAAAPLAPIMTFLVLAAVAILARGVYRRALAIEAARVKRGHRRTADSVVHTLGLPWHTLRAAAECVPAILTAAALGAGTATGAWWLVSSGTVLGGTRDAQDYGHAGALALGAVVAVITLGYGPFMAGTREGAHRMAAAVSPTSGLRVAWTLVAIVAILVAVIGVYVSPEAAWWPLPDLPTASS</sequence>
<keyword evidence="10" id="KW-1185">Reference proteome</keyword>
<dbReference type="Proteomes" id="UP001426770">
    <property type="component" value="Unassembled WGS sequence"/>
</dbReference>
<dbReference type="CDD" id="cd14014">
    <property type="entry name" value="STKc_PknB_like"/>
    <property type="match status" value="1"/>
</dbReference>
<dbReference type="PANTHER" id="PTHR43289">
    <property type="entry name" value="MITOGEN-ACTIVATED PROTEIN KINASE KINASE KINASE 20-RELATED"/>
    <property type="match status" value="1"/>
</dbReference>
<proteinExistence type="predicted"/>
<dbReference type="PROSITE" id="PS00107">
    <property type="entry name" value="PROTEIN_KINASE_ATP"/>
    <property type="match status" value="1"/>
</dbReference>
<dbReference type="InterPro" id="IPR017441">
    <property type="entry name" value="Protein_kinase_ATP_BS"/>
</dbReference>
<evidence type="ECO:0000259" key="8">
    <source>
        <dbReference type="PROSITE" id="PS50011"/>
    </source>
</evidence>
<dbReference type="GO" id="GO:0016301">
    <property type="term" value="F:kinase activity"/>
    <property type="evidence" value="ECO:0007669"/>
    <property type="project" value="UniProtKB-KW"/>
</dbReference>
<evidence type="ECO:0000256" key="1">
    <source>
        <dbReference type="ARBA" id="ARBA00022679"/>
    </source>
</evidence>
<dbReference type="PANTHER" id="PTHR43289:SF30">
    <property type="entry name" value="NON-SPECIFIC SERINE_THREONINE PROTEIN KINASE"/>
    <property type="match status" value="1"/>
</dbReference>
<protein>
    <submittedName>
        <fullName evidence="9">Serine/threonine-protein kinase PknD</fullName>
    </submittedName>
</protein>
<dbReference type="EMBL" id="BAABRR010000002">
    <property type="protein sequence ID" value="GAA5518179.1"/>
    <property type="molecule type" value="Genomic_DNA"/>
</dbReference>
<keyword evidence="2 5" id="KW-0547">Nucleotide-binding</keyword>
<keyword evidence="7" id="KW-0472">Membrane</keyword>
<evidence type="ECO:0000256" key="6">
    <source>
        <dbReference type="SAM" id="MobiDB-lite"/>
    </source>
</evidence>
<evidence type="ECO:0000313" key="9">
    <source>
        <dbReference type="EMBL" id="GAA5518179.1"/>
    </source>
</evidence>
<evidence type="ECO:0000256" key="2">
    <source>
        <dbReference type="ARBA" id="ARBA00022741"/>
    </source>
</evidence>
<dbReference type="RefSeq" id="WP_286214086.1">
    <property type="nucleotide sequence ID" value="NZ_AP027736.1"/>
</dbReference>
<dbReference type="Gene3D" id="3.30.200.20">
    <property type="entry name" value="Phosphorylase Kinase, domain 1"/>
    <property type="match status" value="1"/>
</dbReference>
<evidence type="ECO:0000256" key="4">
    <source>
        <dbReference type="ARBA" id="ARBA00022840"/>
    </source>
</evidence>
<dbReference type="Pfam" id="PF00069">
    <property type="entry name" value="Pkinase"/>
    <property type="match status" value="1"/>
</dbReference>
<evidence type="ECO:0000256" key="7">
    <source>
        <dbReference type="SAM" id="Phobius"/>
    </source>
</evidence>
<dbReference type="PROSITE" id="PS00109">
    <property type="entry name" value="PROTEIN_KINASE_TYR"/>
    <property type="match status" value="1"/>
</dbReference>
<accession>A0ABP9WER9</accession>
<keyword evidence="7" id="KW-1133">Transmembrane helix</keyword>
<gene>
    <name evidence="9" type="primary">pknD_1</name>
    <name evidence="9" type="ORF">Lsed01_00601</name>
</gene>
<feature type="transmembrane region" description="Helical" evidence="7">
    <location>
        <begin position="502"/>
        <end position="521"/>
    </location>
</feature>
<comment type="caution">
    <text evidence="9">The sequence shown here is derived from an EMBL/GenBank/DDBJ whole genome shotgun (WGS) entry which is preliminary data.</text>
</comment>
<keyword evidence="1" id="KW-0808">Transferase</keyword>
<reference evidence="9 10" key="1">
    <citation type="submission" date="2024-02" db="EMBL/GenBank/DDBJ databases">
        <title>Lysinimicrobium sediminis NBRC 112286.</title>
        <authorList>
            <person name="Ichikawa N."/>
            <person name="Katano-Makiyama Y."/>
            <person name="Hidaka K."/>
        </authorList>
    </citation>
    <scope>NUCLEOTIDE SEQUENCE [LARGE SCALE GENOMIC DNA]</scope>
    <source>
        <strain evidence="9 10">NBRC 112286</strain>
    </source>
</reference>
<feature type="domain" description="Protein kinase" evidence="8">
    <location>
        <begin position="15"/>
        <end position="264"/>
    </location>
</feature>
<keyword evidence="4 5" id="KW-0067">ATP-binding</keyword>
<organism evidence="9 10">
    <name type="scientific">Demequina sediminis</name>
    <dbReference type="NCBI Taxonomy" id="1930058"/>
    <lineage>
        <taxon>Bacteria</taxon>
        <taxon>Bacillati</taxon>
        <taxon>Actinomycetota</taxon>
        <taxon>Actinomycetes</taxon>
        <taxon>Micrococcales</taxon>
        <taxon>Demequinaceae</taxon>
        <taxon>Demequina</taxon>
    </lineage>
</organism>
<dbReference type="Gene3D" id="1.10.510.10">
    <property type="entry name" value="Transferase(Phosphotransferase) domain 1"/>
    <property type="match status" value="1"/>
</dbReference>
<evidence type="ECO:0000256" key="5">
    <source>
        <dbReference type="PROSITE-ProRule" id="PRU10141"/>
    </source>
</evidence>
<feature type="transmembrane region" description="Helical" evidence="7">
    <location>
        <begin position="462"/>
        <end position="481"/>
    </location>
</feature>
<feature type="region of interest" description="Disordered" evidence="6">
    <location>
        <begin position="279"/>
        <end position="339"/>
    </location>
</feature>
<dbReference type="InterPro" id="IPR008266">
    <property type="entry name" value="Tyr_kinase_AS"/>
</dbReference>
<evidence type="ECO:0000256" key="3">
    <source>
        <dbReference type="ARBA" id="ARBA00022777"/>
    </source>
</evidence>
<dbReference type="PROSITE" id="PS50011">
    <property type="entry name" value="PROTEIN_KINASE_DOM"/>
    <property type="match status" value="1"/>
</dbReference>
<name>A0ABP9WER9_9MICO</name>
<keyword evidence="3 9" id="KW-0418">Kinase</keyword>
<feature type="binding site" evidence="5">
    <location>
        <position position="43"/>
    </location>
    <ligand>
        <name>ATP</name>
        <dbReference type="ChEBI" id="CHEBI:30616"/>
    </ligand>
</feature>
<feature type="transmembrane region" description="Helical" evidence="7">
    <location>
        <begin position="420"/>
        <end position="442"/>
    </location>
</feature>
<dbReference type="SUPFAM" id="SSF56112">
    <property type="entry name" value="Protein kinase-like (PK-like)"/>
    <property type="match status" value="1"/>
</dbReference>
<dbReference type="InterPro" id="IPR011009">
    <property type="entry name" value="Kinase-like_dom_sf"/>
</dbReference>
<dbReference type="InterPro" id="IPR000719">
    <property type="entry name" value="Prot_kinase_dom"/>
</dbReference>
<keyword evidence="7" id="KW-0812">Transmembrane</keyword>
<feature type="transmembrane region" description="Helical" evidence="7">
    <location>
        <begin position="347"/>
        <end position="377"/>
    </location>
</feature>
<evidence type="ECO:0000313" key="10">
    <source>
        <dbReference type="Proteomes" id="UP001426770"/>
    </source>
</evidence>